<evidence type="ECO:0000256" key="7">
    <source>
        <dbReference type="ARBA" id="ARBA00022723"/>
    </source>
</evidence>
<dbReference type="InterPro" id="IPR045058">
    <property type="entry name" value="GIMA/IAN/Toc"/>
</dbReference>
<keyword evidence="15" id="KW-0472">Membrane</keyword>
<keyword evidence="11" id="KW-0460">Magnesium</keyword>
<evidence type="ECO:0000259" key="17">
    <source>
        <dbReference type="PROSITE" id="PS51720"/>
    </source>
</evidence>
<evidence type="ECO:0000256" key="5">
    <source>
        <dbReference type="ARBA" id="ARBA00022640"/>
    </source>
</evidence>
<keyword evidence="14" id="KW-0342">GTP-binding</keyword>
<evidence type="ECO:0000313" key="18">
    <source>
        <dbReference type="EMBL" id="EXX55263.1"/>
    </source>
</evidence>
<dbReference type="AlphaFoldDB" id="A0A015LKF0"/>
<dbReference type="GO" id="GO:0016540">
    <property type="term" value="P:protein autoprocessing"/>
    <property type="evidence" value="ECO:0007669"/>
    <property type="project" value="InterPro"/>
</dbReference>
<keyword evidence="4" id="KW-0150">Chloroplast</keyword>
<dbReference type="SUPFAM" id="SSF52540">
    <property type="entry name" value="P-loop containing nucleoside triphosphate hydrolases"/>
    <property type="match status" value="1"/>
</dbReference>
<comment type="caution">
    <text evidence="18">The sequence shown here is derived from an EMBL/GenBank/DDBJ whole genome shotgun (WGS) entry which is preliminary data.</text>
</comment>
<keyword evidence="7" id="KW-0479">Metal-binding</keyword>
<keyword evidence="12" id="KW-0653">Protein transport</keyword>
<dbReference type="SUPFAM" id="SSF51294">
    <property type="entry name" value="Hedgehog/intein (Hint) domain"/>
    <property type="match status" value="1"/>
</dbReference>
<protein>
    <recommendedName>
        <fullName evidence="17">AIG1-type G domain-containing protein</fullName>
    </recommendedName>
</protein>
<dbReference type="Pfam" id="PF04548">
    <property type="entry name" value="AIG1"/>
    <property type="match status" value="1"/>
</dbReference>
<dbReference type="InterPro" id="IPR003587">
    <property type="entry name" value="Hint_dom_N"/>
</dbReference>
<evidence type="ECO:0000256" key="6">
    <source>
        <dbReference type="ARBA" id="ARBA00022692"/>
    </source>
</evidence>
<dbReference type="Gene3D" id="3.40.50.300">
    <property type="entry name" value="P-loop containing nucleotide triphosphate hydrolases"/>
    <property type="match status" value="1"/>
</dbReference>
<dbReference type="HOGENOM" id="CLU_021867_1_0_1"/>
<dbReference type="GO" id="GO:0005525">
    <property type="term" value="F:GTP binding"/>
    <property type="evidence" value="ECO:0007669"/>
    <property type="project" value="UniProtKB-KW"/>
</dbReference>
<dbReference type="GO" id="GO:0046872">
    <property type="term" value="F:metal ion binding"/>
    <property type="evidence" value="ECO:0007669"/>
    <property type="project" value="UniProtKB-KW"/>
</dbReference>
<dbReference type="OrthoDB" id="8954335at2759"/>
<dbReference type="PANTHER" id="PTHR10903:SF135">
    <property type="entry name" value="TRANSLOCASE OF CHLOROPLAST 120, CHLOROPLASTIC-RELATED"/>
    <property type="match status" value="1"/>
</dbReference>
<dbReference type="Proteomes" id="UP000022910">
    <property type="component" value="Unassembled WGS sequence"/>
</dbReference>
<dbReference type="InterPro" id="IPR001767">
    <property type="entry name" value="Hedgehog_Hint"/>
</dbReference>
<keyword evidence="6" id="KW-0812">Transmembrane</keyword>
<dbReference type="PANTHER" id="PTHR10903">
    <property type="entry name" value="GTPASE, IMAP FAMILY MEMBER-RELATED"/>
    <property type="match status" value="1"/>
</dbReference>
<evidence type="ECO:0000256" key="13">
    <source>
        <dbReference type="ARBA" id="ARBA00022989"/>
    </source>
</evidence>
<dbReference type="InterPro" id="IPR027417">
    <property type="entry name" value="P-loop_NTPase"/>
</dbReference>
<keyword evidence="13" id="KW-1133">Transmembrane helix</keyword>
<evidence type="ECO:0000256" key="8">
    <source>
        <dbReference type="ARBA" id="ARBA00022741"/>
    </source>
</evidence>
<keyword evidence="3" id="KW-0813">Transport</keyword>
<dbReference type="GO" id="GO:0016539">
    <property type="term" value="P:intein-mediated protein splicing"/>
    <property type="evidence" value="ECO:0007669"/>
    <property type="project" value="InterPro"/>
</dbReference>
<dbReference type="InterPro" id="IPR006703">
    <property type="entry name" value="G_AIG1"/>
</dbReference>
<name>A0A015LKF0_RHIIW</name>
<accession>A0A015LKF0</accession>
<keyword evidence="9" id="KW-0378">Hydrolase</keyword>
<dbReference type="Pfam" id="PF01079">
    <property type="entry name" value="Hint"/>
    <property type="match status" value="1"/>
</dbReference>
<dbReference type="GO" id="GO:0016020">
    <property type="term" value="C:membrane"/>
    <property type="evidence" value="ECO:0007669"/>
    <property type="project" value="UniProtKB-SubCell"/>
</dbReference>
<dbReference type="PROSITE" id="PS51720">
    <property type="entry name" value="G_AIG1"/>
    <property type="match status" value="1"/>
</dbReference>
<dbReference type="Gene3D" id="2.170.16.10">
    <property type="entry name" value="Hedgehog/Intein (Hint) domain"/>
    <property type="match status" value="1"/>
</dbReference>
<evidence type="ECO:0000256" key="10">
    <source>
        <dbReference type="ARBA" id="ARBA00022805"/>
    </source>
</evidence>
<evidence type="ECO:0000256" key="16">
    <source>
        <dbReference type="ARBA" id="ARBA00024013"/>
    </source>
</evidence>
<evidence type="ECO:0000313" key="19">
    <source>
        <dbReference type="Proteomes" id="UP000022910"/>
    </source>
</evidence>
<evidence type="ECO:0000256" key="12">
    <source>
        <dbReference type="ARBA" id="ARBA00022927"/>
    </source>
</evidence>
<dbReference type="EMBL" id="JEMT01028253">
    <property type="protein sequence ID" value="EXX55263.1"/>
    <property type="molecule type" value="Genomic_DNA"/>
</dbReference>
<evidence type="ECO:0000256" key="2">
    <source>
        <dbReference type="ARBA" id="ARBA00004167"/>
    </source>
</evidence>
<dbReference type="STRING" id="1432141.A0A015LKF0"/>
<organism evidence="18 19">
    <name type="scientific">Rhizophagus irregularis (strain DAOM 197198w)</name>
    <name type="common">Glomus intraradices</name>
    <dbReference type="NCBI Taxonomy" id="1432141"/>
    <lineage>
        <taxon>Eukaryota</taxon>
        <taxon>Fungi</taxon>
        <taxon>Fungi incertae sedis</taxon>
        <taxon>Mucoromycota</taxon>
        <taxon>Glomeromycotina</taxon>
        <taxon>Glomeromycetes</taxon>
        <taxon>Glomerales</taxon>
        <taxon>Glomeraceae</taxon>
        <taxon>Rhizophagus</taxon>
    </lineage>
</organism>
<dbReference type="SMART" id="SM00306">
    <property type="entry name" value="HintN"/>
    <property type="match status" value="1"/>
</dbReference>
<keyword evidence="10" id="KW-1002">Plastid outer membrane</keyword>
<reference evidence="18 19" key="1">
    <citation type="submission" date="2014-02" db="EMBL/GenBank/DDBJ databases">
        <title>Single nucleus genome sequencing reveals high similarity among nuclei of an endomycorrhizal fungus.</title>
        <authorList>
            <person name="Lin K."/>
            <person name="Geurts R."/>
            <person name="Zhang Z."/>
            <person name="Limpens E."/>
            <person name="Saunders D.G."/>
            <person name="Mu D."/>
            <person name="Pang E."/>
            <person name="Cao H."/>
            <person name="Cha H."/>
            <person name="Lin T."/>
            <person name="Zhou Q."/>
            <person name="Shang Y."/>
            <person name="Li Y."/>
            <person name="Ivanov S."/>
            <person name="Sharma T."/>
            <person name="Velzen R.V."/>
            <person name="Ruijter N.D."/>
            <person name="Aanen D.K."/>
            <person name="Win J."/>
            <person name="Kamoun S."/>
            <person name="Bisseling T."/>
            <person name="Huang S."/>
        </authorList>
    </citation>
    <scope>NUCLEOTIDE SEQUENCE [LARGE SCALE GENOMIC DNA]</scope>
    <source>
        <strain evidence="19">DAOM197198w</strain>
    </source>
</reference>
<evidence type="ECO:0000256" key="1">
    <source>
        <dbReference type="ARBA" id="ARBA00001946"/>
    </source>
</evidence>
<dbReference type="GO" id="GO:0015031">
    <property type="term" value="P:protein transport"/>
    <property type="evidence" value="ECO:0007669"/>
    <property type="project" value="UniProtKB-KW"/>
</dbReference>
<sequence>MSLQKDSSSNTNSNIPAILLVGKSGAGKSTLGNLLLGRNEFVVSDSAESSPQVCQTALIKINNKTFNIVDTPGIFDTGKTNQEILKETAQAILQCTYGIQAIIFVMEATRFTKEQKDTINQIIKFLGQDSLNHMIVVFSKCRKAPTKDPDLLFNSLVQEQKDFLNSIDNRFTVSPDLDIFEEPDDPIVERHVKNLKNYIVDIPDFYTTASFEKVRIARERELQEIEQWELKTEEQFQAIAREGFHDDSELRQWKETRENTKKKFKQLRAKAGSDAAVNMELGEACFAADSKVTLQNGKVTNISELVIGDYVCCGFENGKKIFSEVFLFIHADHDTVTEFQLIDFMKQDGSQGTLCVTPEHHIFVNGGGTDFAKNVIPNKTQLFISNGEKLVPVTSARISKERRKGYYSPLTRSGNILVDEVLCSCYASAPPYQALFNFVFAPLKIYTKIFPSNYLDKEIHPYVKFLSRGRRIVEFLDDLNISRSI</sequence>
<keyword evidence="5" id="KW-0934">Plastid</keyword>
<keyword evidence="19" id="KW-1185">Reference proteome</keyword>
<dbReference type="InterPro" id="IPR036844">
    <property type="entry name" value="Hint_dom_sf"/>
</dbReference>
<comment type="subcellular location">
    <subcellularLocation>
        <location evidence="2">Membrane</location>
        <topology evidence="2">Single-pass membrane protein</topology>
    </subcellularLocation>
    <subcellularLocation>
        <location evidence="16">Plastid</location>
        <location evidence="16">Chloroplast outer membrane</location>
    </subcellularLocation>
</comment>
<dbReference type="InterPro" id="IPR006141">
    <property type="entry name" value="Intein_N"/>
</dbReference>
<dbReference type="GO" id="GO:0016787">
    <property type="term" value="F:hydrolase activity"/>
    <property type="evidence" value="ECO:0007669"/>
    <property type="project" value="UniProtKB-KW"/>
</dbReference>
<dbReference type="PROSITE" id="PS50817">
    <property type="entry name" value="INTEIN_N_TER"/>
    <property type="match status" value="1"/>
</dbReference>
<evidence type="ECO:0000256" key="4">
    <source>
        <dbReference type="ARBA" id="ARBA00022528"/>
    </source>
</evidence>
<dbReference type="CDD" id="cd00081">
    <property type="entry name" value="Hint"/>
    <property type="match status" value="1"/>
</dbReference>
<evidence type="ECO:0000256" key="11">
    <source>
        <dbReference type="ARBA" id="ARBA00022842"/>
    </source>
</evidence>
<evidence type="ECO:0000256" key="3">
    <source>
        <dbReference type="ARBA" id="ARBA00022448"/>
    </source>
</evidence>
<evidence type="ECO:0000256" key="14">
    <source>
        <dbReference type="ARBA" id="ARBA00023134"/>
    </source>
</evidence>
<evidence type="ECO:0000256" key="15">
    <source>
        <dbReference type="ARBA" id="ARBA00023136"/>
    </source>
</evidence>
<gene>
    <name evidence="18" type="ORF">RirG_226900</name>
</gene>
<evidence type="ECO:0000256" key="9">
    <source>
        <dbReference type="ARBA" id="ARBA00022801"/>
    </source>
</evidence>
<proteinExistence type="predicted"/>
<feature type="domain" description="AIG1-type G" evidence="17">
    <location>
        <begin position="13"/>
        <end position="215"/>
    </location>
</feature>
<keyword evidence="8" id="KW-0547">Nucleotide-binding</keyword>
<comment type="cofactor">
    <cofactor evidence="1">
        <name>Mg(2+)</name>
        <dbReference type="ChEBI" id="CHEBI:18420"/>
    </cofactor>
</comment>